<dbReference type="PANTHER" id="PTHR10974:SF1">
    <property type="entry name" value="FI08016P-RELATED"/>
    <property type="match status" value="1"/>
</dbReference>
<dbReference type="AlphaFoldDB" id="A0AAD9N4F6"/>
<dbReference type="EMBL" id="JAODUP010000215">
    <property type="protein sequence ID" value="KAK2156355.1"/>
    <property type="molecule type" value="Genomic_DNA"/>
</dbReference>
<dbReference type="CDD" id="cd16021">
    <property type="entry name" value="ALP_like"/>
    <property type="match status" value="1"/>
</dbReference>
<sequence length="609" mass="70433">MESYHLGMKLYEKYHKPNTAKTEVKLAGIRDHDMQTRDSAKFTNVLFWITQVDDYRHNFIYRNTEDIQEYSFDEEEQVCKCYSENNKSSSLQSVTPSNIGQEDSKDITLLRSNGDDYNWNKVNPDFDQFVVQVHPRNDVMERVSRTKSFINSTQMNVVIYGIDSMSRVSWKKILPKSYTYLKDTLKSVILESYNIIGDGTVAALLPILTGHTQPELPEARRNKPGTHSVDVYPLIWKDFNESGYVTLFGEDSPEMSVFSLRFTGFDKPPVDHYMRPFWLAASKSTIWKKSIRYCIGNKAKHQYTFDYMKDLFDKYPRVPKFAFGFHTELSHGVTYPVQHVDQDLTNFLDYFKSAGHLQNTLLIVMADHGPRFADRCSMTTGKLEERLPMMSLAFPESFKIQHPHLIKNLIKNRKRLTTPFDIYETLKSVLNIYNAEKPITYSDRGISLLNVIPANRTCTSADIELNWCTCMEIENISVTDETVQQAATFAVSYINNLLYVIKEKCYELTLKKILDAKKAYPNEKVVKYVKKEIARIPAFRKPAKLDILHIQMHVYLGSVLMLVCDHTHEATELPTHIYVIRAANFFPHSCKVEIDSSGVVKQQTFIESE</sequence>
<dbReference type="FunFam" id="3.40.720.10:FF:000017">
    <property type="entry name" value="Predicted protein"/>
    <property type="match status" value="1"/>
</dbReference>
<accession>A0AAD9N4F6</accession>
<dbReference type="InterPro" id="IPR017850">
    <property type="entry name" value="Alkaline_phosphatase_core_sf"/>
</dbReference>
<dbReference type="PANTHER" id="PTHR10974">
    <property type="entry name" value="FI08016P-RELATED"/>
    <property type="match status" value="1"/>
</dbReference>
<name>A0AAD9N4F6_9ANNE</name>
<dbReference type="GO" id="GO:0005615">
    <property type="term" value="C:extracellular space"/>
    <property type="evidence" value="ECO:0007669"/>
    <property type="project" value="TreeGrafter"/>
</dbReference>
<evidence type="ECO:0000313" key="1">
    <source>
        <dbReference type="EMBL" id="KAK2156355.1"/>
    </source>
</evidence>
<keyword evidence="2" id="KW-1185">Reference proteome</keyword>
<dbReference type="SUPFAM" id="SSF53649">
    <property type="entry name" value="Alkaline phosphatase-like"/>
    <property type="match status" value="1"/>
</dbReference>
<protein>
    <submittedName>
        <fullName evidence="1">Uncharacterized protein</fullName>
    </submittedName>
</protein>
<comment type="caution">
    <text evidence="1">The sequence shown here is derived from an EMBL/GenBank/DDBJ whole genome shotgun (WGS) entry which is preliminary data.</text>
</comment>
<proteinExistence type="predicted"/>
<gene>
    <name evidence="1" type="ORF">LSH36_215g00007</name>
</gene>
<dbReference type="Gene3D" id="3.40.720.10">
    <property type="entry name" value="Alkaline Phosphatase, subunit A"/>
    <property type="match status" value="1"/>
</dbReference>
<dbReference type="Pfam" id="PF02995">
    <property type="entry name" value="DUF229"/>
    <property type="match status" value="1"/>
</dbReference>
<dbReference type="InterPro" id="IPR004245">
    <property type="entry name" value="DUF229"/>
</dbReference>
<reference evidence="1" key="1">
    <citation type="journal article" date="2023" name="Mol. Biol. Evol.">
        <title>Third-Generation Sequencing Reveals the Adaptive Role of the Epigenome in Three Deep-Sea Polychaetes.</title>
        <authorList>
            <person name="Perez M."/>
            <person name="Aroh O."/>
            <person name="Sun Y."/>
            <person name="Lan Y."/>
            <person name="Juniper S.K."/>
            <person name="Young C.R."/>
            <person name="Angers B."/>
            <person name="Qian P.Y."/>
        </authorList>
    </citation>
    <scope>NUCLEOTIDE SEQUENCE</scope>
    <source>
        <strain evidence="1">P08H-3</strain>
    </source>
</reference>
<dbReference type="Proteomes" id="UP001208570">
    <property type="component" value="Unassembled WGS sequence"/>
</dbReference>
<organism evidence="1 2">
    <name type="scientific">Paralvinella palmiformis</name>
    <dbReference type="NCBI Taxonomy" id="53620"/>
    <lineage>
        <taxon>Eukaryota</taxon>
        <taxon>Metazoa</taxon>
        <taxon>Spiralia</taxon>
        <taxon>Lophotrochozoa</taxon>
        <taxon>Annelida</taxon>
        <taxon>Polychaeta</taxon>
        <taxon>Sedentaria</taxon>
        <taxon>Canalipalpata</taxon>
        <taxon>Terebellida</taxon>
        <taxon>Terebelliformia</taxon>
        <taxon>Alvinellidae</taxon>
        <taxon>Paralvinella</taxon>
    </lineage>
</organism>
<evidence type="ECO:0000313" key="2">
    <source>
        <dbReference type="Proteomes" id="UP001208570"/>
    </source>
</evidence>